<dbReference type="CDD" id="cd02231">
    <property type="entry name" value="cupin_BLL6423-like"/>
    <property type="match status" value="1"/>
</dbReference>
<evidence type="ECO:0000259" key="1">
    <source>
        <dbReference type="Pfam" id="PF07883"/>
    </source>
</evidence>
<sequence>MNHRARILRDRNNVQNRWRLSYPEQPYTEWYKKPIGITDPNGVICRTIVFPPQGPVPDELNCMHRTQSIDFGIVIEGQIELLLDSGVKTTVQKGGVVVQRGTNHQWINTSKEQCVMAFVLIPSKDKVKIEKTGEVLGPTEFPDY</sequence>
<dbReference type="EMBL" id="LFJN01000063">
    <property type="protein sequence ID" value="KPI34360.1"/>
    <property type="molecule type" value="Genomic_DNA"/>
</dbReference>
<dbReference type="InterPro" id="IPR014710">
    <property type="entry name" value="RmlC-like_jellyroll"/>
</dbReference>
<dbReference type="InterPro" id="IPR047142">
    <property type="entry name" value="OryJ/VirC-like"/>
</dbReference>
<dbReference type="STRING" id="1664694.A0A0N1HJW8"/>
<proteinExistence type="predicted"/>
<dbReference type="InterPro" id="IPR011051">
    <property type="entry name" value="RmlC_Cupin_sf"/>
</dbReference>
<dbReference type="InterPro" id="IPR013096">
    <property type="entry name" value="Cupin_2"/>
</dbReference>
<evidence type="ECO:0000313" key="2">
    <source>
        <dbReference type="EMBL" id="KPI34360.1"/>
    </source>
</evidence>
<dbReference type="PANTHER" id="PTHR36156:SF2">
    <property type="entry name" value="CUPIN TYPE-2 DOMAIN-CONTAINING PROTEIN"/>
    <property type="match status" value="1"/>
</dbReference>
<dbReference type="Gene3D" id="2.60.120.10">
    <property type="entry name" value="Jelly Rolls"/>
    <property type="match status" value="1"/>
</dbReference>
<feature type="domain" description="Cupin type-2" evidence="1">
    <location>
        <begin position="63"/>
        <end position="119"/>
    </location>
</feature>
<dbReference type="PANTHER" id="PTHR36156">
    <property type="entry name" value="SLR2101 PROTEIN"/>
    <property type="match status" value="1"/>
</dbReference>
<reference evidence="2 3" key="1">
    <citation type="submission" date="2015-06" db="EMBL/GenBank/DDBJ databases">
        <title>Draft genome of the ant-associated black yeast Phialophora attae CBS 131958.</title>
        <authorList>
            <person name="Moreno L.F."/>
            <person name="Stielow B.J."/>
            <person name="de Hoog S."/>
            <person name="Vicente V.A."/>
            <person name="Weiss V.A."/>
            <person name="de Vries M."/>
            <person name="Cruz L.M."/>
            <person name="Souza E.M."/>
        </authorList>
    </citation>
    <scope>NUCLEOTIDE SEQUENCE [LARGE SCALE GENOMIC DNA]</scope>
    <source>
        <strain evidence="2 3">CBS 131958</strain>
    </source>
</reference>
<organism evidence="2 3">
    <name type="scientific">Cyphellophora attinorum</name>
    <dbReference type="NCBI Taxonomy" id="1664694"/>
    <lineage>
        <taxon>Eukaryota</taxon>
        <taxon>Fungi</taxon>
        <taxon>Dikarya</taxon>
        <taxon>Ascomycota</taxon>
        <taxon>Pezizomycotina</taxon>
        <taxon>Eurotiomycetes</taxon>
        <taxon>Chaetothyriomycetidae</taxon>
        <taxon>Chaetothyriales</taxon>
        <taxon>Cyphellophoraceae</taxon>
        <taxon>Cyphellophora</taxon>
    </lineage>
</organism>
<name>A0A0N1HJW8_9EURO</name>
<dbReference type="SUPFAM" id="SSF51182">
    <property type="entry name" value="RmlC-like cupins"/>
    <property type="match status" value="1"/>
</dbReference>
<keyword evidence="3" id="KW-1185">Reference proteome</keyword>
<dbReference type="GeneID" id="28736954"/>
<accession>A0A0N1HJW8</accession>
<evidence type="ECO:0000313" key="3">
    <source>
        <dbReference type="Proteomes" id="UP000038010"/>
    </source>
</evidence>
<dbReference type="OrthoDB" id="4120394at2759"/>
<comment type="caution">
    <text evidence="2">The sequence shown here is derived from an EMBL/GenBank/DDBJ whole genome shotgun (WGS) entry which is preliminary data.</text>
</comment>
<dbReference type="VEuPathDB" id="FungiDB:AB675_4904"/>
<dbReference type="AlphaFoldDB" id="A0A0N1HJW8"/>
<dbReference type="Proteomes" id="UP000038010">
    <property type="component" value="Unassembled WGS sequence"/>
</dbReference>
<dbReference type="RefSeq" id="XP_017994323.1">
    <property type="nucleotide sequence ID" value="XM_018145074.1"/>
</dbReference>
<dbReference type="Pfam" id="PF07883">
    <property type="entry name" value="Cupin_2"/>
    <property type="match status" value="1"/>
</dbReference>
<gene>
    <name evidence="2" type="ORF">AB675_4904</name>
</gene>
<protein>
    <recommendedName>
        <fullName evidence="1">Cupin type-2 domain-containing protein</fullName>
    </recommendedName>
</protein>